<dbReference type="OrthoDB" id="418813at2759"/>
<comment type="caution">
    <text evidence="2">The sequence shown here is derived from an EMBL/GenBank/DDBJ whole genome shotgun (WGS) entry which is preliminary data.</text>
</comment>
<evidence type="ECO:0000313" key="2">
    <source>
        <dbReference type="EMBL" id="CAE6932429.1"/>
    </source>
</evidence>
<organism evidence="2 3">
    <name type="scientific">Symbiodinium natans</name>
    <dbReference type="NCBI Taxonomy" id="878477"/>
    <lineage>
        <taxon>Eukaryota</taxon>
        <taxon>Sar</taxon>
        <taxon>Alveolata</taxon>
        <taxon>Dinophyceae</taxon>
        <taxon>Suessiales</taxon>
        <taxon>Symbiodiniaceae</taxon>
        <taxon>Symbiodinium</taxon>
    </lineage>
</organism>
<evidence type="ECO:0000256" key="1">
    <source>
        <dbReference type="SAM" id="MobiDB-lite"/>
    </source>
</evidence>
<keyword evidence="3" id="KW-1185">Reference proteome</keyword>
<reference evidence="2" key="1">
    <citation type="submission" date="2021-02" db="EMBL/GenBank/DDBJ databases">
        <authorList>
            <person name="Dougan E. K."/>
            <person name="Rhodes N."/>
            <person name="Thang M."/>
            <person name="Chan C."/>
        </authorList>
    </citation>
    <scope>NUCLEOTIDE SEQUENCE</scope>
</reference>
<dbReference type="Proteomes" id="UP000604046">
    <property type="component" value="Unassembled WGS sequence"/>
</dbReference>
<dbReference type="EMBL" id="CAJNDS010000047">
    <property type="protein sequence ID" value="CAE6932429.1"/>
    <property type="molecule type" value="Genomic_DNA"/>
</dbReference>
<evidence type="ECO:0000313" key="3">
    <source>
        <dbReference type="Proteomes" id="UP000604046"/>
    </source>
</evidence>
<accession>A0A812GWN7</accession>
<proteinExistence type="predicted"/>
<feature type="region of interest" description="Disordered" evidence="1">
    <location>
        <begin position="170"/>
        <end position="199"/>
    </location>
</feature>
<gene>
    <name evidence="2" type="ORF">SNAT2548_LOCUS893</name>
</gene>
<name>A0A812GWN7_9DINO</name>
<feature type="compositionally biased region" description="Basic and acidic residues" evidence="1">
    <location>
        <begin position="190"/>
        <end position="199"/>
    </location>
</feature>
<dbReference type="AlphaFoldDB" id="A0A812GWN7"/>
<sequence>MDPPISLEVEDAAAMSDASSMTLSWPTGSPLVQPQDPDLDLTADVIQLEPECSEQDGAILESMVDVDVDECTDCPGQTEEPGVWTRGMNCGAYVTSTLPLNIQCKVVLANVLANVETLPVNILREILPFLPTRKSHSTSLKTKVAAGLTGVSQSSFDRIKKMEFPAPVSCKTNAPAAVPNEGERSQSSQTHDKKEDQPDKGIVDVTQDFALRNLVDIALSNACEGRTFQAFERVDLGQLPKSRAMCAEIEFFAARALQCMDTLDLETRLPGLDIASDFAIMMDGMALGRNSFARRESVLVVSLQLVSPHSGQLLTPMIGAKSLGLGDHTGLNMKQLALEVLGKHPSDLSMKRLRQSASIIVGDGAIAAGGPRHRHSSSSCAELLWQDIFPDSACWAAPVMTEWGLMHRENSACDRAMRNVPAAAELSDLVQVLDKLFCMGDGKASWALLRGTADFLGLAKPSLRTPGGTRFFSYFHMGLMKNFKSVVAAMHAKLSWKHTGHGKTPLHMLYSVGRRLTNVAFVCFALAFEEVVPKVMVPFTLMAQKAVEVQDIEGLANKTLKQLKEHAQALRDTEKMVRVATLIRQHVGPGDVVRLLAALRYTAAARLAPGVLRGIMEMIYKVPAKFQSCVLQTTESPDDSRQTLGPHCQCERRNQFLLRGGSRASLKANKAPLTLRSHATGRRVQVNVPLWTLDSKDVAGECSGPRAQIHSKSDKIMLPKPTAKPGDPPAVPFFRQHLTEYSRCMVPEGVYQVSNDISAALSHAVQMLEALHFEVSEMQGDVGVNDDMQRVLGLGLRAFDWHKVLLDRPTQQQCNDFLAFCKEMKPMLKETAWPEKEEFDVVRRTWDMPDAELIQQYKLFVSRLRVAWRGLLSVPADVRKAAKEWALPEQYVVLPLKVHAGLMALRGCLKNCGHADLCKIIALISASVAGKPDTFTVEADCAWPEGAIIRPGEVASVAAKMVMVVDVECQIDYAAVARDVMMKRFFALPTRDSRPAWHAARAFLRFRMLRAPEAAVERIGSILHHQFNTMAQLAPAQAVDRALLAQGLVTCLGNERDDLLKSAVMQSMCQSRKQVLRRKTPVVQQVLDKSGALEKSGRFHEYFPGHSTADMVALVAPGGMQDLEMGAGRLRQILREHRLASIPTALPDNLQAALARVTKGGPRIVEALPQSKELAHDRRKGNVAPSSMKSHLLEWLKSDEGRRYQEAHMKLWKSGLHA</sequence>
<protein>
    <submittedName>
        <fullName evidence="2">Uncharacterized protein</fullName>
    </submittedName>
</protein>